<proteinExistence type="predicted"/>
<accession>A0A0B0MMB1</accession>
<gene>
    <name evidence="2" type="ORF">F383_38787</name>
</gene>
<dbReference type="Proteomes" id="UP000032142">
    <property type="component" value="Unassembled WGS sequence"/>
</dbReference>
<comment type="caution">
    <text evidence="2">The sequence shown here is derived from an EMBL/GenBank/DDBJ whole genome shotgun (WGS) entry which is preliminary data.</text>
</comment>
<evidence type="ECO:0000313" key="3">
    <source>
        <dbReference type="Proteomes" id="UP000032142"/>
    </source>
</evidence>
<feature type="transmembrane region" description="Helical" evidence="1">
    <location>
        <begin position="6"/>
        <end position="23"/>
    </location>
</feature>
<name>A0A0B0MMB1_GOSAR</name>
<dbReference type="AlphaFoldDB" id="A0A0B0MMB1"/>
<dbReference type="PROSITE" id="PS51257">
    <property type="entry name" value="PROKAR_LIPOPROTEIN"/>
    <property type="match status" value="1"/>
</dbReference>
<keyword evidence="1" id="KW-0472">Membrane</keyword>
<evidence type="ECO:0000256" key="1">
    <source>
        <dbReference type="SAM" id="Phobius"/>
    </source>
</evidence>
<sequence length="27" mass="2894">MKGHLIMTILSGLCIMSGSMMFISSCT</sequence>
<keyword evidence="1" id="KW-1133">Transmembrane helix</keyword>
<keyword evidence="3" id="KW-1185">Reference proteome</keyword>
<reference evidence="3" key="1">
    <citation type="submission" date="2014-09" db="EMBL/GenBank/DDBJ databases">
        <authorList>
            <person name="Mudge J."/>
            <person name="Ramaraj T."/>
            <person name="Lindquist I.E."/>
            <person name="Bharti A.K."/>
            <person name="Sundararajan A."/>
            <person name="Cameron C.T."/>
            <person name="Woodward J.E."/>
            <person name="May G.D."/>
            <person name="Brubaker C."/>
            <person name="Broadhvest J."/>
            <person name="Wilkins T.A."/>
        </authorList>
    </citation>
    <scope>NUCLEOTIDE SEQUENCE</scope>
    <source>
        <strain evidence="3">cv. AKA8401</strain>
    </source>
</reference>
<evidence type="ECO:0000313" key="2">
    <source>
        <dbReference type="EMBL" id="KHG00076.1"/>
    </source>
</evidence>
<organism evidence="2 3">
    <name type="scientific">Gossypium arboreum</name>
    <name type="common">Tree cotton</name>
    <name type="synonym">Gossypium nanking</name>
    <dbReference type="NCBI Taxonomy" id="29729"/>
    <lineage>
        <taxon>Eukaryota</taxon>
        <taxon>Viridiplantae</taxon>
        <taxon>Streptophyta</taxon>
        <taxon>Embryophyta</taxon>
        <taxon>Tracheophyta</taxon>
        <taxon>Spermatophyta</taxon>
        <taxon>Magnoliopsida</taxon>
        <taxon>eudicotyledons</taxon>
        <taxon>Gunneridae</taxon>
        <taxon>Pentapetalae</taxon>
        <taxon>rosids</taxon>
        <taxon>malvids</taxon>
        <taxon>Malvales</taxon>
        <taxon>Malvaceae</taxon>
        <taxon>Malvoideae</taxon>
        <taxon>Gossypium</taxon>
    </lineage>
</organism>
<protein>
    <submittedName>
        <fullName evidence="2">Uncharacterized protein</fullName>
    </submittedName>
</protein>
<dbReference type="EMBL" id="JRRC01110423">
    <property type="protein sequence ID" value="KHG00076.1"/>
    <property type="molecule type" value="Genomic_DNA"/>
</dbReference>
<keyword evidence="1" id="KW-0812">Transmembrane</keyword>